<keyword evidence="2 9" id="KW-0479">Metal-binding</keyword>
<proteinExistence type="predicted"/>
<keyword evidence="4" id="KW-0677">Repeat</keyword>
<evidence type="ECO:0000256" key="4">
    <source>
        <dbReference type="ARBA" id="ARBA00022737"/>
    </source>
</evidence>
<keyword evidence="3 12" id="KW-0732">Signal</keyword>
<dbReference type="GO" id="GO:0004598">
    <property type="term" value="F:peptidylamidoglycolate lyase activity"/>
    <property type="evidence" value="ECO:0007669"/>
    <property type="project" value="UniProtKB-EC"/>
</dbReference>
<evidence type="ECO:0000256" key="8">
    <source>
        <dbReference type="PIRSR" id="PIRSR600720-1"/>
    </source>
</evidence>
<feature type="binding site" evidence="8">
    <location>
        <position position="56"/>
    </location>
    <ligand>
        <name>a protein</name>
        <dbReference type="ChEBI" id="CHEBI:16541"/>
    </ligand>
    <ligandPart>
        <name>C-terminal Xaa-(2S)-2-hydroxyglycine residue</name>
        <dbReference type="ChEBI" id="CHEBI:142768"/>
    </ligandPart>
</feature>
<evidence type="ECO:0000256" key="7">
    <source>
        <dbReference type="ARBA" id="ARBA00023239"/>
    </source>
</evidence>
<dbReference type="OrthoDB" id="10018185at2759"/>
<feature type="binding site" evidence="8">
    <location>
        <position position="172"/>
    </location>
    <ligand>
        <name>a protein</name>
        <dbReference type="ChEBI" id="CHEBI:16541"/>
    </ligand>
    <ligandPart>
        <name>C-terminal Xaa-(2S)-2-hydroxyglycine residue</name>
        <dbReference type="ChEBI" id="CHEBI:142768"/>
    </ligandPart>
</feature>
<keyword evidence="14" id="KW-1185">Reference proteome</keyword>
<evidence type="ECO:0000256" key="2">
    <source>
        <dbReference type="ARBA" id="ARBA00022723"/>
    </source>
</evidence>
<feature type="binding site" evidence="9">
    <location>
        <position position="208"/>
    </location>
    <ligand>
        <name>Zn(2+)</name>
        <dbReference type="ChEBI" id="CHEBI:29105"/>
        <note>catalytic</note>
    </ligand>
</feature>
<evidence type="ECO:0000313" key="13">
    <source>
        <dbReference type="EMBL" id="OXA53987.1"/>
    </source>
</evidence>
<feature type="binding site" evidence="8">
    <location>
        <position position="228"/>
    </location>
    <ligand>
        <name>a protein</name>
        <dbReference type="ChEBI" id="CHEBI:16541"/>
    </ligand>
    <ligandPart>
        <name>C-terminal Xaa-(2S)-2-hydroxyglycine residue</name>
        <dbReference type="ChEBI" id="CHEBI:142768"/>
    </ligandPart>
</feature>
<dbReference type="Gene3D" id="2.120.10.30">
    <property type="entry name" value="TolB, C-terminal domain"/>
    <property type="match status" value="1"/>
</dbReference>
<feature type="repeat" description="NHL" evidence="11">
    <location>
        <begin position="83"/>
        <end position="124"/>
    </location>
</feature>
<dbReference type="PRINTS" id="PR00790">
    <property type="entry name" value="PAMONOXGNASE"/>
</dbReference>
<dbReference type="EMBL" id="LNIX01000005">
    <property type="protein sequence ID" value="OXA53987.1"/>
    <property type="molecule type" value="Genomic_DNA"/>
</dbReference>
<evidence type="ECO:0000256" key="3">
    <source>
        <dbReference type="ARBA" id="ARBA00022729"/>
    </source>
</evidence>
<feature type="signal peptide" evidence="12">
    <location>
        <begin position="1"/>
        <end position="21"/>
    </location>
</feature>
<keyword evidence="5 10" id="KW-1015">Disulfide bond</keyword>
<keyword evidence="7" id="KW-0456">Lyase</keyword>
<feature type="chain" id="PRO_5012691634" description="peptidylamidoglycolate lyase" evidence="12">
    <location>
        <begin position="22"/>
        <end position="375"/>
    </location>
</feature>
<feature type="binding site" evidence="9">
    <location>
        <position position="321"/>
    </location>
    <ligand>
        <name>Zn(2+)</name>
        <dbReference type="ChEBI" id="CHEBI:29105"/>
        <note>catalytic</note>
    </ligand>
</feature>
<dbReference type="InterPro" id="IPR000720">
    <property type="entry name" value="PHM/PAL"/>
</dbReference>
<gene>
    <name evidence="13" type="ORF">Fcan01_10977</name>
</gene>
<dbReference type="EC" id="4.3.2.5" evidence="1"/>
<keyword evidence="9" id="KW-0862">Zinc</keyword>
<feature type="disulfide bond" evidence="10">
    <location>
        <begin position="152"/>
        <end position="173"/>
    </location>
</feature>
<feature type="binding site" evidence="9">
    <location>
        <position position="98"/>
    </location>
    <ligand>
        <name>Zn(2+)</name>
        <dbReference type="ChEBI" id="CHEBI:29105"/>
        <note>catalytic</note>
    </ligand>
</feature>
<evidence type="ECO:0000256" key="10">
    <source>
        <dbReference type="PIRSR" id="PIRSR600720-3"/>
    </source>
</evidence>
<dbReference type="Pfam" id="PF01436">
    <property type="entry name" value="NHL"/>
    <property type="match status" value="2"/>
</dbReference>
<keyword evidence="13" id="KW-0503">Monooxygenase</keyword>
<evidence type="ECO:0000256" key="9">
    <source>
        <dbReference type="PIRSR" id="PIRSR600720-2"/>
    </source>
</evidence>
<dbReference type="GO" id="GO:0046872">
    <property type="term" value="F:metal ion binding"/>
    <property type="evidence" value="ECO:0007669"/>
    <property type="project" value="UniProtKB-KW"/>
</dbReference>
<reference evidence="13 14" key="1">
    <citation type="submission" date="2015-12" db="EMBL/GenBank/DDBJ databases">
        <title>The genome of Folsomia candida.</title>
        <authorList>
            <person name="Faddeeva A."/>
            <person name="Derks M.F."/>
            <person name="Anvar Y."/>
            <person name="Smit S."/>
            <person name="Van Straalen N."/>
            <person name="Roelofs D."/>
        </authorList>
    </citation>
    <scope>NUCLEOTIDE SEQUENCE [LARGE SCALE GENOMIC DNA]</scope>
    <source>
        <strain evidence="13 14">VU population</strain>
        <tissue evidence="13">Whole body</tissue>
    </source>
</reference>
<dbReference type="GO" id="GO:0005576">
    <property type="term" value="C:extracellular region"/>
    <property type="evidence" value="ECO:0007669"/>
    <property type="project" value="TreeGrafter"/>
</dbReference>
<dbReference type="InterPro" id="IPR011042">
    <property type="entry name" value="6-blade_b-propeller_TolB-like"/>
</dbReference>
<dbReference type="PANTHER" id="PTHR10680:SF14">
    <property type="entry name" value="PEPTIDYL-GLYCINE ALPHA-AMIDATING MONOOXYGENASE"/>
    <property type="match status" value="1"/>
</dbReference>
<evidence type="ECO:0000256" key="1">
    <source>
        <dbReference type="ARBA" id="ARBA00012343"/>
    </source>
</evidence>
<dbReference type="AlphaFoldDB" id="A0A226EA85"/>
<name>A0A226EA85_FOLCA</name>
<evidence type="ECO:0000313" key="14">
    <source>
        <dbReference type="Proteomes" id="UP000198287"/>
    </source>
</evidence>
<accession>A0A226EA85</accession>
<organism evidence="13 14">
    <name type="scientific">Folsomia candida</name>
    <name type="common">Springtail</name>
    <dbReference type="NCBI Taxonomy" id="158441"/>
    <lineage>
        <taxon>Eukaryota</taxon>
        <taxon>Metazoa</taxon>
        <taxon>Ecdysozoa</taxon>
        <taxon>Arthropoda</taxon>
        <taxon>Hexapoda</taxon>
        <taxon>Collembola</taxon>
        <taxon>Entomobryomorpha</taxon>
        <taxon>Isotomoidea</taxon>
        <taxon>Isotomidae</taxon>
        <taxon>Proisotominae</taxon>
        <taxon>Folsomia</taxon>
    </lineage>
</organism>
<feature type="repeat" description="NHL" evidence="11">
    <location>
        <begin position="143"/>
        <end position="183"/>
    </location>
</feature>
<evidence type="ECO:0000256" key="5">
    <source>
        <dbReference type="ARBA" id="ARBA00023157"/>
    </source>
</evidence>
<feature type="binding site" evidence="9">
    <location>
        <position position="322"/>
    </location>
    <ligand>
        <name>Ca(2+)</name>
        <dbReference type="ChEBI" id="CHEBI:29108"/>
        <note>structural</note>
    </ligand>
</feature>
<keyword evidence="6" id="KW-0325">Glycoprotein</keyword>
<dbReference type="PROSITE" id="PS51125">
    <property type="entry name" value="NHL"/>
    <property type="match status" value="2"/>
</dbReference>
<dbReference type="GO" id="GO:0006518">
    <property type="term" value="P:peptide metabolic process"/>
    <property type="evidence" value="ECO:0007669"/>
    <property type="project" value="InterPro"/>
</dbReference>
<evidence type="ECO:0000256" key="12">
    <source>
        <dbReference type="SAM" id="SignalP"/>
    </source>
</evidence>
<comment type="caution">
    <text evidence="13">The sequence shown here is derived from an EMBL/GenBank/DDBJ whole genome shotgun (WGS) entry which is preliminary data.</text>
</comment>
<sequence length="375" mass="41153">MEIYLNFLLLVVSIFARTVASYQLDPTWPHSSVREMKVYGSGIVLNSEGNLIVLHRSGIMAPGAPVNQTIEEDVVLIVDSVTGKLLRSWGKSLFVWPHGLAVTDDGDIFITDSRLHQVFKFKYDPLTKTWNEAAILILGQRFVPGKDASHFCTPSDIALVPGSGDFFVSDGYCNSRIVKFDKNGNYLFEFSAGSYNTPYNPIPFNITHSVGLAPSSNSSEYLVFVADRDNSRLQCFNSTGAFLYEMNHQELGASGMPMVFAVTHAPHPDAKFGRIYVSYGTDDTGRAKFVEVEINSESANVIKSYPITPLGEDVNGSEAPHDIAVGKDGNTVFVVVSRTDLVLKRYTRDVGGGSGRRVGGYVLIYLLTIVLAKLN</sequence>
<dbReference type="PANTHER" id="PTHR10680">
    <property type="entry name" value="PEPTIDYL-GLYCINE ALPHA-AMIDATING MONOOXYGENASE"/>
    <property type="match status" value="1"/>
</dbReference>
<evidence type="ECO:0000256" key="11">
    <source>
        <dbReference type="PROSITE-ProRule" id="PRU00504"/>
    </source>
</evidence>
<dbReference type="GO" id="GO:0004497">
    <property type="term" value="F:monooxygenase activity"/>
    <property type="evidence" value="ECO:0007669"/>
    <property type="project" value="UniProtKB-KW"/>
</dbReference>
<dbReference type="SUPFAM" id="SSF63829">
    <property type="entry name" value="Calcium-dependent phosphotriesterase"/>
    <property type="match status" value="1"/>
</dbReference>
<dbReference type="Proteomes" id="UP000198287">
    <property type="component" value="Unassembled WGS sequence"/>
</dbReference>
<protein>
    <recommendedName>
        <fullName evidence="1">peptidylamidoglycolate lyase</fullName>
        <ecNumber evidence="1">4.3.2.5</ecNumber>
    </recommendedName>
</protein>
<dbReference type="InterPro" id="IPR001258">
    <property type="entry name" value="NHL_repeat"/>
</dbReference>
<comment type="cofactor">
    <cofactor evidence="9">
        <name>Zn(2+)</name>
        <dbReference type="ChEBI" id="CHEBI:29105"/>
    </cofactor>
    <text evidence="9">Binds one Zn(2+) ion per subunit.</text>
</comment>
<dbReference type="GO" id="GO:0016020">
    <property type="term" value="C:membrane"/>
    <property type="evidence" value="ECO:0007669"/>
    <property type="project" value="InterPro"/>
</dbReference>
<keyword evidence="9" id="KW-0106">Calcium</keyword>
<keyword evidence="13" id="KW-0560">Oxidoreductase</keyword>
<evidence type="ECO:0000256" key="6">
    <source>
        <dbReference type="ARBA" id="ARBA00023180"/>
    </source>
</evidence>
<feature type="binding site" evidence="9">
    <location>
        <position position="100"/>
    </location>
    <ligand>
        <name>Ca(2+)</name>
        <dbReference type="ChEBI" id="CHEBI:29108"/>
        <note>structural</note>
    </ligand>
</feature>
<dbReference type="CDD" id="cd14958">
    <property type="entry name" value="NHL_PAL_like"/>
    <property type="match status" value="1"/>
</dbReference>